<accession>A0A2T0LUT2</accession>
<evidence type="ECO:0000313" key="1">
    <source>
        <dbReference type="EMBL" id="PRX47578.1"/>
    </source>
</evidence>
<dbReference type="EMBL" id="PVNH01000005">
    <property type="protein sequence ID" value="PRX47578.1"/>
    <property type="molecule type" value="Genomic_DNA"/>
</dbReference>
<dbReference type="InterPro" id="IPR046174">
    <property type="entry name" value="DUF6176"/>
</dbReference>
<gene>
    <name evidence="1" type="ORF">B0I33_105157</name>
</gene>
<keyword evidence="2" id="KW-1185">Reference proteome</keyword>
<protein>
    <submittedName>
        <fullName evidence="1">Uncharacterized protein</fullName>
    </submittedName>
</protein>
<dbReference type="Proteomes" id="UP000238362">
    <property type="component" value="Unassembled WGS sequence"/>
</dbReference>
<organism evidence="1 2">
    <name type="scientific">Prauserella shujinwangii</name>
    <dbReference type="NCBI Taxonomy" id="1453103"/>
    <lineage>
        <taxon>Bacteria</taxon>
        <taxon>Bacillati</taxon>
        <taxon>Actinomycetota</taxon>
        <taxon>Actinomycetes</taxon>
        <taxon>Pseudonocardiales</taxon>
        <taxon>Pseudonocardiaceae</taxon>
        <taxon>Prauserella</taxon>
    </lineage>
</organism>
<proteinExistence type="predicted"/>
<evidence type="ECO:0000313" key="2">
    <source>
        <dbReference type="Proteomes" id="UP000238362"/>
    </source>
</evidence>
<dbReference type="Pfam" id="PF19673">
    <property type="entry name" value="DUF6176"/>
    <property type="match status" value="1"/>
</dbReference>
<comment type="caution">
    <text evidence="1">The sequence shown here is derived from an EMBL/GenBank/DDBJ whole genome shotgun (WGS) entry which is preliminary data.</text>
</comment>
<name>A0A2T0LUT2_9PSEU</name>
<dbReference type="AlphaFoldDB" id="A0A2T0LUT2"/>
<reference evidence="1 2" key="1">
    <citation type="submission" date="2018-03" db="EMBL/GenBank/DDBJ databases">
        <title>Genomic Encyclopedia of Type Strains, Phase III (KMG-III): the genomes of soil and plant-associated and newly described type strains.</title>
        <authorList>
            <person name="Whitman W."/>
        </authorList>
    </citation>
    <scope>NUCLEOTIDE SEQUENCE [LARGE SCALE GENOMIC DNA]</scope>
    <source>
        <strain evidence="1 2">CGMCC 4.7125</strain>
    </source>
</reference>
<sequence>MRMLNERADECRATLGPERMAVEAIFRLRDEQGEWLYWFELSGEGGSGLDAARAIDRDHIAYSERCKVPGHVAATPELLLLPEPVARAVQEWAASDREQ</sequence>